<name>A0A1D1VVS6_RAMVA</name>
<protein>
    <submittedName>
        <fullName evidence="2">Uncharacterized protein</fullName>
    </submittedName>
</protein>
<feature type="region of interest" description="Disordered" evidence="1">
    <location>
        <begin position="49"/>
        <end position="81"/>
    </location>
</feature>
<organism evidence="2 3">
    <name type="scientific">Ramazzottius varieornatus</name>
    <name type="common">Water bear</name>
    <name type="synonym">Tardigrade</name>
    <dbReference type="NCBI Taxonomy" id="947166"/>
    <lineage>
        <taxon>Eukaryota</taxon>
        <taxon>Metazoa</taxon>
        <taxon>Ecdysozoa</taxon>
        <taxon>Tardigrada</taxon>
        <taxon>Eutardigrada</taxon>
        <taxon>Parachela</taxon>
        <taxon>Hypsibioidea</taxon>
        <taxon>Ramazzottiidae</taxon>
        <taxon>Ramazzottius</taxon>
    </lineage>
</organism>
<evidence type="ECO:0000256" key="1">
    <source>
        <dbReference type="SAM" id="MobiDB-lite"/>
    </source>
</evidence>
<evidence type="ECO:0000313" key="2">
    <source>
        <dbReference type="EMBL" id="GAV05141.1"/>
    </source>
</evidence>
<reference evidence="2 3" key="1">
    <citation type="journal article" date="2016" name="Nat. Commun.">
        <title>Extremotolerant tardigrade genome and improved radiotolerance of human cultured cells by tardigrade-unique protein.</title>
        <authorList>
            <person name="Hashimoto T."/>
            <person name="Horikawa D.D."/>
            <person name="Saito Y."/>
            <person name="Kuwahara H."/>
            <person name="Kozuka-Hata H."/>
            <person name="Shin-I T."/>
            <person name="Minakuchi Y."/>
            <person name="Ohishi K."/>
            <person name="Motoyama A."/>
            <person name="Aizu T."/>
            <person name="Enomoto A."/>
            <person name="Kondo K."/>
            <person name="Tanaka S."/>
            <person name="Hara Y."/>
            <person name="Koshikawa S."/>
            <person name="Sagara H."/>
            <person name="Miura T."/>
            <person name="Yokobori S."/>
            <person name="Miyagawa K."/>
            <person name="Suzuki Y."/>
            <person name="Kubo T."/>
            <person name="Oyama M."/>
            <person name="Kohara Y."/>
            <person name="Fujiyama A."/>
            <person name="Arakawa K."/>
            <person name="Katayama T."/>
            <person name="Toyoda A."/>
            <person name="Kunieda T."/>
        </authorList>
    </citation>
    <scope>NUCLEOTIDE SEQUENCE [LARGE SCALE GENOMIC DNA]</scope>
    <source>
        <strain evidence="2 3">YOKOZUNA-1</strain>
    </source>
</reference>
<proteinExistence type="predicted"/>
<comment type="caution">
    <text evidence="2">The sequence shown here is derived from an EMBL/GenBank/DDBJ whole genome shotgun (WGS) entry which is preliminary data.</text>
</comment>
<evidence type="ECO:0000313" key="3">
    <source>
        <dbReference type="Proteomes" id="UP000186922"/>
    </source>
</evidence>
<sequence>MSLEPHRCYLGSRRRDWSIVAAFVICDPPVATTLALHPMILYTALRRPDQSERRHVAQVETPNVRSDLERTARLDETAPTN</sequence>
<accession>A0A1D1VVS6</accession>
<feature type="compositionally biased region" description="Basic and acidic residues" evidence="1">
    <location>
        <begin position="66"/>
        <end position="81"/>
    </location>
</feature>
<dbReference type="AlphaFoldDB" id="A0A1D1VVS6"/>
<keyword evidence="3" id="KW-1185">Reference proteome</keyword>
<dbReference type="Proteomes" id="UP000186922">
    <property type="component" value="Unassembled WGS sequence"/>
</dbReference>
<dbReference type="EMBL" id="BDGG01000011">
    <property type="protein sequence ID" value="GAV05141.1"/>
    <property type="molecule type" value="Genomic_DNA"/>
</dbReference>
<gene>
    <name evidence="2" type="primary">RvY_15317-1</name>
    <name evidence="2" type="synonym">RvY_15317.1</name>
    <name evidence="2" type="ORF">RvY_15317</name>
</gene>